<organism evidence="1 2">
    <name type="scientific">Diphasiastrum complanatum</name>
    <name type="common">Issler's clubmoss</name>
    <name type="synonym">Lycopodium complanatum</name>
    <dbReference type="NCBI Taxonomy" id="34168"/>
    <lineage>
        <taxon>Eukaryota</taxon>
        <taxon>Viridiplantae</taxon>
        <taxon>Streptophyta</taxon>
        <taxon>Embryophyta</taxon>
        <taxon>Tracheophyta</taxon>
        <taxon>Lycopodiopsida</taxon>
        <taxon>Lycopodiales</taxon>
        <taxon>Lycopodiaceae</taxon>
        <taxon>Lycopodioideae</taxon>
        <taxon>Diphasiastrum</taxon>
    </lineage>
</organism>
<dbReference type="Proteomes" id="UP001162992">
    <property type="component" value="Chromosome 11"/>
</dbReference>
<reference evidence="2" key="1">
    <citation type="journal article" date="2024" name="Proc. Natl. Acad. Sci. U.S.A.">
        <title>Extraordinary preservation of gene collinearity over three hundred million years revealed in homosporous lycophytes.</title>
        <authorList>
            <person name="Li C."/>
            <person name="Wickell D."/>
            <person name="Kuo L.Y."/>
            <person name="Chen X."/>
            <person name="Nie B."/>
            <person name="Liao X."/>
            <person name="Peng D."/>
            <person name="Ji J."/>
            <person name="Jenkins J."/>
            <person name="Williams M."/>
            <person name="Shu S."/>
            <person name="Plott C."/>
            <person name="Barry K."/>
            <person name="Rajasekar S."/>
            <person name="Grimwood J."/>
            <person name="Han X."/>
            <person name="Sun S."/>
            <person name="Hou Z."/>
            <person name="He W."/>
            <person name="Dai G."/>
            <person name="Sun C."/>
            <person name="Schmutz J."/>
            <person name="Leebens-Mack J.H."/>
            <person name="Li F.W."/>
            <person name="Wang L."/>
        </authorList>
    </citation>
    <scope>NUCLEOTIDE SEQUENCE [LARGE SCALE GENOMIC DNA]</scope>
    <source>
        <strain evidence="2">cv. PW_Plant_1</strain>
    </source>
</reference>
<name>A0ACC2C8X7_DIPCM</name>
<sequence>MTHHNKSRCKGNIFLVREKAKSCVYYYIIIIAYITRRRWLHTKSAEVLQLFPTSSMPMATSSRWNAPSYLLLLKPLSTSFSYQQHQQQRTLPPRLRFYPTFFSLKSTAQAADAPARSLSSRASFGAVSSFRKLFGNSASKMKVQRDPSDLENDELKEPLTTVGEQIADKSFSWTSVILPFLFPALGGVLFGYDIGATSGASISLTSADLSGTDWYKLTPIETGLVVSGSLYGALFGSILAFNIGDSLGRRRELILAAIIYSIGSLFTALAPNFSLLMTGRLIFGLGIGLAMHGAPMYIAETSPAQIRGTLVSLKEAFIVGGILLGYLAGSLEIGAIGGWRWMYGFSTPIALVMGIGMWWLPPSPRWLLLQAVQGKGDLLSLKESAATAIKRLRGYRGNEITVEAQVDDTIRSLQSMQDGREDNVSFLELFQGKNLRALTVGAGLVFFQQVTGQPSVLYYAAPILQSAGFPAAADATRVSVIIGFVKLLMTTVAVLNVDKVGRRPLLIGGVTGMVVSLFSLAAYYSFGKSLPVLAVVALLMYVGCYQVSFGPISWLMISEIFPLRTRGRALSVSTLVNFASNAVVALSFAPIQELLGTPFTFVAFGAIGVGALLFIILTVPETKGLSLEEIESKFFKV</sequence>
<dbReference type="EMBL" id="CM055102">
    <property type="protein sequence ID" value="KAJ7538482.1"/>
    <property type="molecule type" value="Genomic_DNA"/>
</dbReference>
<evidence type="ECO:0000313" key="1">
    <source>
        <dbReference type="EMBL" id="KAJ7538482.1"/>
    </source>
</evidence>
<proteinExistence type="predicted"/>
<gene>
    <name evidence="1" type="ORF">O6H91_11G049900</name>
</gene>
<protein>
    <submittedName>
        <fullName evidence="1">Uncharacterized protein</fullName>
    </submittedName>
</protein>
<keyword evidence="2" id="KW-1185">Reference proteome</keyword>
<comment type="caution">
    <text evidence="1">The sequence shown here is derived from an EMBL/GenBank/DDBJ whole genome shotgun (WGS) entry which is preliminary data.</text>
</comment>
<evidence type="ECO:0000313" key="2">
    <source>
        <dbReference type="Proteomes" id="UP001162992"/>
    </source>
</evidence>
<accession>A0ACC2C8X7</accession>